<dbReference type="RefSeq" id="WP_080325652.1">
    <property type="nucleotide sequence ID" value="NZ_FQYW01000008.1"/>
</dbReference>
<protein>
    <submittedName>
        <fullName evidence="1">Uncharacterized protein</fullName>
    </submittedName>
</protein>
<evidence type="ECO:0000313" key="1">
    <source>
        <dbReference type="EMBL" id="SHI62059.1"/>
    </source>
</evidence>
<evidence type="ECO:0000313" key="2">
    <source>
        <dbReference type="Proteomes" id="UP000191240"/>
    </source>
</evidence>
<dbReference type="Proteomes" id="UP000191240">
    <property type="component" value="Unassembled WGS sequence"/>
</dbReference>
<proteinExistence type="predicted"/>
<accession>A0A1M6CM80</accession>
<sequence length="156" mass="15924">MAQDKVFDWYGGNAPALEGMKADSTVDTVDSYAAEGNIDAGDPVILGTNPAEQVKKAAQASDASTVIGVALHEHVDPKDGHTYPDGKAVSVMTSGDVYVKTAEDVTAGDAVGLGAVEGTLSYIKSPSTLTTAVSIPNAKFLGSGVAGDIVSIRIRN</sequence>
<name>A0A1M6CM80_9FIRM</name>
<dbReference type="AlphaFoldDB" id="A0A1M6CM80"/>
<gene>
    <name evidence="1" type="ORF">SAMN02745671_01179</name>
</gene>
<dbReference type="Pfam" id="PF22758">
    <property type="entry name" value="Phage_cement"/>
    <property type="match status" value="1"/>
</dbReference>
<dbReference type="EMBL" id="FQYW01000008">
    <property type="protein sequence ID" value="SHI62059.1"/>
    <property type="molecule type" value="Genomic_DNA"/>
</dbReference>
<dbReference type="InterPro" id="IPR054438">
    <property type="entry name" value="Struct_cement_gp24/gp6"/>
</dbReference>
<reference evidence="1 2" key="1">
    <citation type="submission" date="2016-11" db="EMBL/GenBank/DDBJ databases">
        <authorList>
            <person name="Jaros S."/>
            <person name="Januszkiewicz K."/>
            <person name="Wedrychowicz H."/>
        </authorList>
    </citation>
    <scope>NUCLEOTIDE SEQUENCE [LARGE SCALE GENOMIC DNA]</scope>
    <source>
        <strain evidence="1 2">DSM 3074</strain>
    </source>
</reference>
<organism evidence="1 2">
    <name type="scientific">Anaerovibrio lipolyticus DSM 3074</name>
    <dbReference type="NCBI Taxonomy" id="1120997"/>
    <lineage>
        <taxon>Bacteria</taxon>
        <taxon>Bacillati</taxon>
        <taxon>Bacillota</taxon>
        <taxon>Negativicutes</taxon>
        <taxon>Selenomonadales</taxon>
        <taxon>Selenomonadaceae</taxon>
        <taxon>Anaerovibrio</taxon>
    </lineage>
</organism>